<proteinExistence type="predicted"/>
<comment type="caution">
    <text evidence="2">The sequence shown here is derived from an EMBL/GenBank/DDBJ whole genome shotgun (WGS) entry which is preliminary data.</text>
</comment>
<dbReference type="AlphaFoldDB" id="W4LYB3"/>
<keyword evidence="3" id="KW-1185">Reference proteome</keyword>
<organism evidence="2 3">
    <name type="scientific">Candidatus Entotheonella gemina</name>
    <dbReference type="NCBI Taxonomy" id="1429439"/>
    <lineage>
        <taxon>Bacteria</taxon>
        <taxon>Pseudomonadati</taxon>
        <taxon>Nitrospinota/Tectimicrobiota group</taxon>
        <taxon>Candidatus Tectimicrobiota</taxon>
        <taxon>Candidatus Entotheonellia</taxon>
        <taxon>Candidatus Entotheonellales</taxon>
        <taxon>Candidatus Entotheonellaceae</taxon>
        <taxon>Candidatus Entotheonella</taxon>
    </lineage>
</organism>
<feature type="region of interest" description="Disordered" evidence="1">
    <location>
        <begin position="1"/>
        <end position="31"/>
    </location>
</feature>
<protein>
    <submittedName>
        <fullName evidence="2">Uncharacterized protein</fullName>
    </submittedName>
</protein>
<dbReference type="EMBL" id="AZHX01001539">
    <property type="protein sequence ID" value="ETX02347.1"/>
    <property type="molecule type" value="Genomic_DNA"/>
</dbReference>
<sequence>DTDYNGTPDQWHDYKPDGTRPLIRLDTSGNGRADEWRHFQDDRLSMVKRDQNADGTVDEIVHYDPKGNMTQVLRDFDAPDQPRTRLLYEAGQLVRGEFDTNRDAKTDQWHIYDAKGNLLRAMYDQNRDGRQDQWEYFKPGQAKPYRVERDTSGNGKADAIWEQPGPKR</sequence>
<feature type="region of interest" description="Disordered" evidence="1">
    <location>
        <begin position="135"/>
        <end position="168"/>
    </location>
</feature>
<dbReference type="HOGENOM" id="CLU_1581803_0_0_7"/>
<feature type="non-terminal residue" evidence="2">
    <location>
        <position position="1"/>
    </location>
</feature>
<reference evidence="2 3" key="1">
    <citation type="journal article" date="2014" name="Nature">
        <title>An environmental bacterial taxon with a large and distinct metabolic repertoire.</title>
        <authorList>
            <person name="Wilson M.C."/>
            <person name="Mori T."/>
            <person name="Ruckert C."/>
            <person name="Uria A.R."/>
            <person name="Helf M.J."/>
            <person name="Takada K."/>
            <person name="Gernert C."/>
            <person name="Steffens U.A."/>
            <person name="Heycke N."/>
            <person name="Schmitt S."/>
            <person name="Rinke C."/>
            <person name="Helfrich E.J."/>
            <person name="Brachmann A.O."/>
            <person name="Gurgui C."/>
            <person name="Wakimoto T."/>
            <person name="Kracht M."/>
            <person name="Crusemann M."/>
            <person name="Hentschel U."/>
            <person name="Abe I."/>
            <person name="Matsunaga S."/>
            <person name="Kalinowski J."/>
            <person name="Takeyama H."/>
            <person name="Piel J."/>
        </authorList>
    </citation>
    <scope>NUCLEOTIDE SEQUENCE [LARGE SCALE GENOMIC DNA]</scope>
    <source>
        <strain evidence="3">TSY2</strain>
    </source>
</reference>
<evidence type="ECO:0000313" key="2">
    <source>
        <dbReference type="EMBL" id="ETX02347.1"/>
    </source>
</evidence>
<dbReference type="Proteomes" id="UP000019140">
    <property type="component" value="Unassembled WGS sequence"/>
</dbReference>
<evidence type="ECO:0000256" key="1">
    <source>
        <dbReference type="SAM" id="MobiDB-lite"/>
    </source>
</evidence>
<name>W4LYB3_9BACT</name>
<accession>W4LYB3</accession>
<gene>
    <name evidence="2" type="ORF">ETSY2_35725</name>
</gene>
<evidence type="ECO:0000313" key="3">
    <source>
        <dbReference type="Proteomes" id="UP000019140"/>
    </source>
</evidence>